<evidence type="ECO:0000313" key="3">
    <source>
        <dbReference type="Proteomes" id="UP000670092"/>
    </source>
</evidence>
<gene>
    <name evidence="2" type="ORF">I7I52_11087</name>
</gene>
<dbReference type="Proteomes" id="UP000670092">
    <property type="component" value="Unassembled WGS sequence"/>
</dbReference>
<dbReference type="OrthoDB" id="10508821at2759"/>
<reference evidence="2 3" key="1">
    <citation type="submission" date="2021-01" db="EMBL/GenBank/DDBJ databases">
        <title>Chromosome-level genome assembly of a human fungal pathogen reveals clustering of transcriptionally co-regulated genes.</title>
        <authorList>
            <person name="Voorhies M."/>
            <person name="Cohen S."/>
            <person name="Shea T.P."/>
            <person name="Petrus S."/>
            <person name="Munoz J.F."/>
            <person name="Poplawski S."/>
            <person name="Goldman W.E."/>
            <person name="Michael T."/>
            <person name="Cuomo C.A."/>
            <person name="Sil A."/>
            <person name="Beyhan S."/>
        </authorList>
    </citation>
    <scope>NUCLEOTIDE SEQUENCE [LARGE SCALE GENOMIC DNA]</scope>
    <source>
        <strain evidence="2 3">G184AR</strain>
    </source>
</reference>
<organism evidence="2 3">
    <name type="scientific">Ajellomyces capsulatus</name>
    <name type="common">Darling's disease fungus</name>
    <name type="synonym">Histoplasma capsulatum</name>
    <dbReference type="NCBI Taxonomy" id="5037"/>
    <lineage>
        <taxon>Eukaryota</taxon>
        <taxon>Fungi</taxon>
        <taxon>Dikarya</taxon>
        <taxon>Ascomycota</taxon>
        <taxon>Pezizomycotina</taxon>
        <taxon>Eurotiomycetes</taxon>
        <taxon>Eurotiomycetidae</taxon>
        <taxon>Onygenales</taxon>
        <taxon>Ajellomycetaceae</taxon>
        <taxon>Histoplasma</taxon>
    </lineage>
</organism>
<accession>A0A8H8CRP6</accession>
<dbReference type="PROSITE" id="PS51257">
    <property type="entry name" value="PROKAR_LIPOPROTEIN"/>
    <property type="match status" value="1"/>
</dbReference>
<feature type="signal peptide" evidence="1">
    <location>
        <begin position="1"/>
        <end position="23"/>
    </location>
</feature>
<dbReference type="EMBL" id="JAEVHI010000007">
    <property type="protein sequence ID" value="KAG5287345.1"/>
    <property type="molecule type" value="Genomic_DNA"/>
</dbReference>
<feature type="chain" id="PRO_5034742437" description="Secreted protein" evidence="1">
    <location>
        <begin position="24"/>
        <end position="90"/>
    </location>
</feature>
<protein>
    <recommendedName>
        <fullName evidence="4">Secreted protein</fullName>
    </recommendedName>
</protein>
<evidence type="ECO:0000256" key="1">
    <source>
        <dbReference type="SAM" id="SignalP"/>
    </source>
</evidence>
<name>A0A8H8CRP6_AJECA</name>
<evidence type="ECO:0008006" key="4">
    <source>
        <dbReference type="Google" id="ProtNLM"/>
    </source>
</evidence>
<evidence type="ECO:0000313" key="2">
    <source>
        <dbReference type="EMBL" id="KAG5287345.1"/>
    </source>
</evidence>
<keyword evidence="1" id="KW-0732">Signal</keyword>
<comment type="caution">
    <text evidence="2">The sequence shown here is derived from an EMBL/GenBank/DDBJ whole genome shotgun (WGS) entry which is preliminary data.</text>
</comment>
<dbReference type="AlphaFoldDB" id="A0A8H8CRP6"/>
<sequence>MPGNAKGPWFLSLCGFTAGCCWAVSRYSSFSCCLAPVGLKLQWFSREHLALQMGVSSCIYEVPAGRLHAQEDILSPMHGIPDQEDAAYYP</sequence>
<proteinExistence type="predicted"/>
<dbReference type="VEuPathDB" id="FungiDB:I7I52_11087"/>